<protein>
    <submittedName>
        <fullName evidence="3">Uncharacterized protein</fullName>
    </submittedName>
</protein>
<dbReference type="EMBL" id="CP022745">
    <property type="protein sequence ID" value="ASY44156.1"/>
    <property type="molecule type" value="Genomic_DNA"/>
</dbReference>
<evidence type="ECO:0000256" key="1">
    <source>
        <dbReference type="SAM" id="MobiDB-lite"/>
    </source>
</evidence>
<keyword evidence="2" id="KW-1133">Transmembrane helix</keyword>
<organism evidence="3 4">
    <name type="scientific">Sphingobium xenophagum</name>
    <dbReference type="NCBI Taxonomy" id="121428"/>
    <lineage>
        <taxon>Bacteria</taxon>
        <taxon>Pseudomonadati</taxon>
        <taxon>Pseudomonadota</taxon>
        <taxon>Alphaproteobacteria</taxon>
        <taxon>Sphingomonadales</taxon>
        <taxon>Sphingomonadaceae</taxon>
        <taxon>Sphingobium</taxon>
    </lineage>
</organism>
<keyword evidence="2" id="KW-0812">Transmembrane</keyword>
<keyword evidence="2" id="KW-0472">Membrane</keyword>
<feature type="transmembrane region" description="Helical" evidence="2">
    <location>
        <begin position="68"/>
        <end position="86"/>
    </location>
</feature>
<gene>
    <name evidence="3" type="ORF">CJD35_06650</name>
</gene>
<reference evidence="3 4" key="1">
    <citation type="submission" date="2017-08" db="EMBL/GenBank/DDBJ databases">
        <title>Whole Genome Sequence of Sphingobium hydrophobicum C1: Insights into Adaption to the Electronic-waste Contaminated Sediment.</title>
        <authorList>
            <person name="Song D."/>
            <person name="Chen X."/>
            <person name="Xu M."/>
        </authorList>
    </citation>
    <scope>NUCLEOTIDE SEQUENCE [LARGE SCALE GENOMIC DNA]</scope>
    <source>
        <strain evidence="3 4">C1</strain>
    </source>
</reference>
<feature type="region of interest" description="Disordered" evidence="1">
    <location>
        <begin position="140"/>
        <end position="162"/>
    </location>
</feature>
<dbReference type="Proteomes" id="UP000217141">
    <property type="component" value="Chromosome I"/>
</dbReference>
<sequence>MFPNPKSLILATRYALGLMTLALLAAGVMLATDRVHLSPSAISWLSLTAVAVLFPALLVAFPRSRRSDLLAATLILVIVAGGARIATGDIAGLGDMSAMMILIVAIYLSSGIDILRQRARRYPNELFEVIAIEEKRARRRGDAKRASPTMRPENANSMNQIG</sequence>
<proteinExistence type="predicted"/>
<name>A0A249MS14_SPHXE</name>
<accession>A0A249MS14</accession>
<feature type="transmembrane region" description="Helical" evidence="2">
    <location>
        <begin position="41"/>
        <end position="61"/>
    </location>
</feature>
<evidence type="ECO:0000313" key="4">
    <source>
        <dbReference type="Proteomes" id="UP000217141"/>
    </source>
</evidence>
<feature type="transmembrane region" description="Helical" evidence="2">
    <location>
        <begin position="98"/>
        <end position="115"/>
    </location>
</feature>
<evidence type="ECO:0000256" key="2">
    <source>
        <dbReference type="SAM" id="Phobius"/>
    </source>
</evidence>
<dbReference type="KEGG" id="shyd:CJD35_06650"/>
<dbReference type="AlphaFoldDB" id="A0A249MS14"/>
<evidence type="ECO:0000313" key="3">
    <source>
        <dbReference type="EMBL" id="ASY44156.1"/>
    </source>
</evidence>
<dbReference type="RefSeq" id="WP_017181754.1">
    <property type="nucleotide sequence ID" value="NZ_CP022745.1"/>
</dbReference>